<dbReference type="GO" id="GO:0001890">
    <property type="term" value="P:placenta development"/>
    <property type="evidence" value="ECO:0007669"/>
    <property type="project" value="TreeGrafter"/>
</dbReference>
<dbReference type="KEGG" id="dord:105998391"/>
<evidence type="ECO:0000313" key="3">
    <source>
        <dbReference type="RefSeq" id="XP_012888543.1"/>
    </source>
</evidence>
<dbReference type="GO" id="GO:0005737">
    <property type="term" value="C:cytoplasm"/>
    <property type="evidence" value="ECO:0007669"/>
    <property type="project" value="TreeGrafter"/>
</dbReference>
<dbReference type="PANTHER" id="PTHR31387:SF0">
    <property type="entry name" value="TESTIS-EXPRESSED PROTEIN 19"/>
    <property type="match status" value="1"/>
</dbReference>
<dbReference type="AlphaFoldDB" id="A0A1S3GI49"/>
<sequence length="388" mass="44228">MCPPVMERHGREGMSHLHALWVFRLLHGQPLQVCFACFKMAFLDLKDLLESEEWEEDDWDLDPLDSPEEEEEEEEEFEQVHPGAVALAAMGLQEVGLGYPYVPTELRPEDVVPLDVGPKDGDWIQGLPWRCLELPSCSHWPQNPPPWQWSLGLDQPPREPMVLELGTVWPVEPMEAEVWLLGLQFVSMESSGDTFYLRKMVPGSVLQPVSHRWKLLLDPDEACQLGFQDLPQYLDLPRWKLSILDTTVLDTQLVPADTMLLKKGFRIISCSPRSKGEAEWGVSAAELDEGYSQPESWSWGPEWPLWPSWPESVLGGVGSMTFEELPFFQPLLPWPHHSEPEAQAAAIDMVVPGHQEPERTSSSPSLFAVEHMAEDDDLDRWWQNGRQP</sequence>
<dbReference type="RefSeq" id="XP_012888543.1">
    <property type="nucleotide sequence ID" value="XM_013033089.1"/>
</dbReference>
<dbReference type="OrthoDB" id="9797797at2759"/>
<dbReference type="Proteomes" id="UP000081671">
    <property type="component" value="Unplaced"/>
</dbReference>
<evidence type="ECO:0000256" key="1">
    <source>
        <dbReference type="SAM" id="MobiDB-lite"/>
    </source>
</evidence>
<dbReference type="GO" id="GO:0007283">
    <property type="term" value="P:spermatogenesis"/>
    <property type="evidence" value="ECO:0007669"/>
    <property type="project" value="TreeGrafter"/>
</dbReference>
<accession>A0A1S3GI49</accession>
<proteinExistence type="predicted"/>
<protein>
    <submittedName>
        <fullName evidence="3">Testis-expressed sequence 19 protein</fullName>
    </submittedName>
</protein>
<dbReference type="PANTHER" id="PTHR31387">
    <property type="entry name" value="TESTIS-EXPRESSED PROTEIN 19"/>
    <property type="match status" value="1"/>
</dbReference>
<dbReference type="GeneID" id="105998391"/>
<evidence type="ECO:0000313" key="2">
    <source>
        <dbReference type="Proteomes" id="UP000081671"/>
    </source>
</evidence>
<dbReference type="CTD" id="400629"/>
<gene>
    <name evidence="3" type="primary">Tex19</name>
</gene>
<dbReference type="InterPro" id="IPR029093">
    <property type="entry name" value="TEX19"/>
</dbReference>
<dbReference type="GO" id="GO:0005634">
    <property type="term" value="C:nucleus"/>
    <property type="evidence" value="ECO:0007669"/>
    <property type="project" value="TreeGrafter"/>
</dbReference>
<keyword evidence="2" id="KW-1185">Reference proteome</keyword>
<dbReference type="FunCoup" id="A0A1S3GI49">
    <property type="interactions" value="94"/>
</dbReference>
<feature type="region of interest" description="Disordered" evidence="1">
    <location>
        <begin position="54"/>
        <end position="78"/>
    </location>
</feature>
<organism evidence="2 3">
    <name type="scientific">Dipodomys ordii</name>
    <name type="common">Ord's kangaroo rat</name>
    <dbReference type="NCBI Taxonomy" id="10020"/>
    <lineage>
        <taxon>Eukaryota</taxon>
        <taxon>Metazoa</taxon>
        <taxon>Chordata</taxon>
        <taxon>Craniata</taxon>
        <taxon>Vertebrata</taxon>
        <taxon>Euteleostomi</taxon>
        <taxon>Mammalia</taxon>
        <taxon>Eutheria</taxon>
        <taxon>Euarchontoglires</taxon>
        <taxon>Glires</taxon>
        <taxon>Rodentia</taxon>
        <taxon>Castorimorpha</taxon>
        <taxon>Heteromyidae</taxon>
        <taxon>Dipodomyinae</taxon>
        <taxon>Dipodomys</taxon>
    </lineage>
</organism>
<feature type="compositionally biased region" description="Acidic residues" evidence="1">
    <location>
        <begin position="54"/>
        <end position="77"/>
    </location>
</feature>
<dbReference type="GO" id="GO:0008584">
    <property type="term" value="P:male gonad development"/>
    <property type="evidence" value="ECO:0007669"/>
    <property type="project" value="TreeGrafter"/>
</dbReference>
<reference evidence="3" key="1">
    <citation type="submission" date="2025-08" db="UniProtKB">
        <authorList>
            <consortium name="RefSeq"/>
        </authorList>
    </citation>
    <scope>IDENTIFICATION</scope>
    <source>
        <tissue evidence="3">Kidney</tissue>
    </source>
</reference>
<name>A0A1S3GI49_DIPOR</name>
<dbReference type="Pfam" id="PF15553">
    <property type="entry name" value="TEX19"/>
    <property type="match status" value="1"/>
</dbReference>
<dbReference type="InParanoid" id="A0A1S3GI49"/>